<dbReference type="InterPro" id="IPR005467">
    <property type="entry name" value="His_kinase_dom"/>
</dbReference>
<dbReference type="STRING" id="1134406.ADN00_02345"/>
<dbReference type="InterPro" id="IPR036097">
    <property type="entry name" value="HisK_dim/P_sf"/>
</dbReference>
<evidence type="ECO:0000313" key="10">
    <source>
        <dbReference type="Proteomes" id="UP000050417"/>
    </source>
</evidence>
<dbReference type="NCBIfam" id="TIGR00229">
    <property type="entry name" value="sensory_box"/>
    <property type="match status" value="1"/>
</dbReference>
<dbReference type="GO" id="GO:0000155">
    <property type="term" value="F:phosphorelay sensor kinase activity"/>
    <property type="evidence" value="ECO:0007669"/>
    <property type="project" value="InterPro"/>
</dbReference>
<dbReference type="Pfam" id="PF13185">
    <property type="entry name" value="GAF_2"/>
    <property type="match status" value="1"/>
</dbReference>
<dbReference type="PANTHER" id="PTHR43047">
    <property type="entry name" value="TWO-COMPONENT HISTIDINE PROTEIN KINASE"/>
    <property type="match status" value="1"/>
</dbReference>
<dbReference type="SMART" id="SM00387">
    <property type="entry name" value="HATPase_c"/>
    <property type="match status" value="1"/>
</dbReference>
<dbReference type="PROSITE" id="PS50112">
    <property type="entry name" value="PAS"/>
    <property type="match status" value="1"/>
</dbReference>
<dbReference type="InterPro" id="IPR003661">
    <property type="entry name" value="HisK_dim/P_dom"/>
</dbReference>
<dbReference type="PRINTS" id="PR00344">
    <property type="entry name" value="BCTRLSENSOR"/>
</dbReference>
<dbReference type="InterPro" id="IPR036890">
    <property type="entry name" value="HATPase_C_sf"/>
</dbReference>
<dbReference type="FunFam" id="3.30.565.10:FF:000006">
    <property type="entry name" value="Sensor histidine kinase WalK"/>
    <property type="match status" value="1"/>
</dbReference>
<dbReference type="Pfam" id="PF13426">
    <property type="entry name" value="PAS_9"/>
    <property type="match status" value="1"/>
</dbReference>
<comment type="catalytic activity">
    <reaction evidence="1">
        <text>ATP + protein L-histidine = ADP + protein N-phospho-L-histidine.</text>
        <dbReference type="EC" id="2.7.13.3"/>
    </reaction>
</comment>
<keyword evidence="6" id="KW-0902">Two-component regulatory system</keyword>
<dbReference type="EC" id="2.7.13.3" evidence="2"/>
<dbReference type="GO" id="GO:0009927">
    <property type="term" value="F:histidine phosphotransfer kinase activity"/>
    <property type="evidence" value="ECO:0007669"/>
    <property type="project" value="TreeGrafter"/>
</dbReference>
<accession>A0A0N8GP18</accession>
<dbReference type="OrthoDB" id="9777816at2"/>
<dbReference type="AlphaFoldDB" id="A0A0N8GP18"/>
<dbReference type="InterPro" id="IPR029016">
    <property type="entry name" value="GAF-like_dom_sf"/>
</dbReference>
<sequence>MPPVRSNASLELLYNISRELATSINLHEVLPRVLFLCVENVGAERASLIVLDEKQNPVDAAIVYKNQLIAHTTRQLQSTLDQGLAGWVRRNRKGVCLTDTSQDERWLRRPDDSDQRTGAKSAICVPIVVHDQLVGVLTAVHPKPGVLDQNALDLLQSIADQAGFAIYNARLYEALQSAHRRYRELFEENINPILITNKKGRVLEANNRALEQFGYPLKELARMNIYELHEADLEQTGKDSSLLETGKTVFYESAFHTQDGQTLPVQVFVRAVPVDSEVVYQWVLEDIRERKELDALRENLIAMIYHDLRSPLSNIISSLDMLHSFLPPDCMENLQPILSITNRSTERMQRLINSLLDIYRLEAGQSITDKRPLEISRLCYEAADAIQPVIEHKHQTLNLNLQSEYPRVYGDEDMIRRVIINLLENAAKYTPSGGEISLITQASAGWMQITVQDNGPGIPPAMQEEIFKKFSRVQSKNMPKGLGLGLAFCQLAVKAHNGQIWVESELNQGSSFIFTLPVVE</sequence>
<evidence type="ECO:0000256" key="1">
    <source>
        <dbReference type="ARBA" id="ARBA00000085"/>
    </source>
</evidence>
<evidence type="ECO:0000256" key="5">
    <source>
        <dbReference type="ARBA" id="ARBA00022777"/>
    </source>
</evidence>
<dbReference type="SUPFAM" id="SSF55785">
    <property type="entry name" value="PYP-like sensor domain (PAS domain)"/>
    <property type="match status" value="1"/>
</dbReference>
<dbReference type="RefSeq" id="WP_075061352.1">
    <property type="nucleotide sequence ID" value="NZ_LGCL01000010.1"/>
</dbReference>
<name>A0A0N8GP18_9CHLR</name>
<reference evidence="9 10" key="1">
    <citation type="submission" date="2015-07" db="EMBL/GenBank/DDBJ databases">
        <title>Genome sequence of Ornatilinea apprima DSM 23815.</title>
        <authorList>
            <person name="Hemp J."/>
            <person name="Ward L.M."/>
            <person name="Pace L.A."/>
            <person name="Fischer W.W."/>
        </authorList>
    </citation>
    <scope>NUCLEOTIDE SEQUENCE [LARGE SCALE GENOMIC DNA]</scope>
    <source>
        <strain evidence="9 10">P3M-1</strain>
    </source>
</reference>
<dbReference type="Gene3D" id="3.30.450.20">
    <property type="entry name" value="PAS domain"/>
    <property type="match status" value="1"/>
</dbReference>
<evidence type="ECO:0000313" key="9">
    <source>
        <dbReference type="EMBL" id="KPL79658.1"/>
    </source>
</evidence>
<evidence type="ECO:0000259" key="8">
    <source>
        <dbReference type="PROSITE" id="PS50112"/>
    </source>
</evidence>
<dbReference type="SUPFAM" id="SSF55874">
    <property type="entry name" value="ATPase domain of HSP90 chaperone/DNA topoisomerase II/histidine kinase"/>
    <property type="match status" value="1"/>
</dbReference>
<dbReference type="PANTHER" id="PTHR43047:SF72">
    <property type="entry name" value="OSMOSENSING HISTIDINE PROTEIN KINASE SLN1"/>
    <property type="match status" value="1"/>
</dbReference>
<gene>
    <name evidence="9" type="ORF">ADN00_02345</name>
</gene>
<keyword evidence="4" id="KW-0808">Transferase</keyword>
<keyword evidence="5" id="KW-0418">Kinase</keyword>
<feature type="domain" description="Histidine kinase" evidence="7">
    <location>
        <begin position="303"/>
        <end position="520"/>
    </location>
</feature>
<evidence type="ECO:0000256" key="4">
    <source>
        <dbReference type="ARBA" id="ARBA00022679"/>
    </source>
</evidence>
<dbReference type="InterPro" id="IPR003594">
    <property type="entry name" value="HATPase_dom"/>
</dbReference>
<protein>
    <recommendedName>
        <fullName evidence="2">histidine kinase</fullName>
        <ecNumber evidence="2">2.7.13.3</ecNumber>
    </recommendedName>
</protein>
<dbReference type="CDD" id="cd00130">
    <property type="entry name" value="PAS"/>
    <property type="match status" value="1"/>
</dbReference>
<dbReference type="InterPro" id="IPR004358">
    <property type="entry name" value="Sig_transdc_His_kin-like_C"/>
</dbReference>
<dbReference type="GO" id="GO:0005886">
    <property type="term" value="C:plasma membrane"/>
    <property type="evidence" value="ECO:0007669"/>
    <property type="project" value="TreeGrafter"/>
</dbReference>
<dbReference type="InterPro" id="IPR035965">
    <property type="entry name" value="PAS-like_dom_sf"/>
</dbReference>
<proteinExistence type="predicted"/>
<dbReference type="Proteomes" id="UP000050417">
    <property type="component" value="Unassembled WGS sequence"/>
</dbReference>
<dbReference type="Gene3D" id="1.10.287.130">
    <property type="match status" value="1"/>
</dbReference>
<dbReference type="InterPro" id="IPR000014">
    <property type="entry name" value="PAS"/>
</dbReference>
<evidence type="ECO:0000256" key="2">
    <source>
        <dbReference type="ARBA" id="ARBA00012438"/>
    </source>
</evidence>
<dbReference type="SMART" id="SM00091">
    <property type="entry name" value="PAS"/>
    <property type="match status" value="1"/>
</dbReference>
<dbReference type="Pfam" id="PF02518">
    <property type="entry name" value="HATPase_c"/>
    <property type="match status" value="1"/>
</dbReference>
<organism evidence="9 10">
    <name type="scientific">Ornatilinea apprima</name>
    <dbReference type="NCBI Taxonomy" id="1134406"/>
    <lineage>
        <taxon>Bacteria</taxon>
        <taxon>Bacillati</taxon>
        <taxon>Chloroflexota</taxon>
        <taxon>Anaerolineae</taxon>
        <taxon>Anaerolineales</taxon>
        <taxon>Anaerolineaceae</taxon>
        <taxon>Ornatilinea</taxon>
    </lineage>
</organism>
<dbReference type="CDD" id="cd00075">
    <property type="entry name" value="HATPase"/>
    <property type="match status" value="1"/>
</dbReference>
<evidence type="ECO:0000259" key="7">
    <source>
        <dbReference type="PROSITE" id="PS50109"/>
    </source>
</evidence>
<dbReference type="Pfam" id="PF00512">
    <property type="entry name" value="HisKA"/>
    <property type="match status" value="1"/>
</dbReference>
<dbReference type="SMART" id="SM00388">
    <property type="entry name" value="HisKA"/>
    <property type="match status" value="1"/>
</dbReference>
<dbReference type="Gene3D" id="3.30.565.10">
    <property type="entry name" value="Histidine kinase-like ATPase, C-terminal domain"/>
    <property type="match status" value="1"/>
</dbReference>
<dbReference type="SUPFAM" id="SSF47384">
    <property type="entry name" value="Homodimeric domain of signal transducing histidine kinase"/>
    <property type="match status" value="1"/>
</dbReference>
<dbReference type="CDD" id="cd00082">
    <property type="entry name" value="HisKA"/>
    <property type="match status" value="1"/>
</dbReference>
<comment type="caution">
    <text evidence="9">The sequence shown here is derived from an EMBL/GenBank/DDBJ whole genome shotgun (WGS) entry which is preliminary data.</text>
</comment>
<feature type="domain" description="PAS" evidence="8">
    <location>
        <begin position="178"/>
        <end position="228"/>
    </location>
</feature>
<dbReference type="PROSITE" id="PS50109">
    <property type="entry name" value="HIS_KIN"/>
    <property type="match status" value="1"/>
</dbReference>
<keyword evidence="10" id="KW-1185">Reference proteome</keyword>
<dbReference type="SMART" id="SM00065">
    <property type="entry name" value="GAF"/>
    <property type="match status" value="1"/>
</dbReference>
<keyword evidence="3" id="KW-0597">Phosphoprotein</keyword>
<dbReference type="EMBL" id="LGCL01000010">
    <property type="protein sequence ID" value="KPL79658.1"/>
    <property type="molecule type" value="Genomic_DNA"/>
</dbReference>
<dbReference type="InterPro" id="IPR003018">
    <property type="entry name" value="GAF"/>
</dbReference>
<dbReference type="SUPFAM" id="SSF55781">
    <property type="entry name" value="GAF domain-like"/>
    <property type="match status" value="1"/>
</dbReference>
<evidence type="ECO:0000256" key="3">
    <source>
        <dbReference type="ARBA" id="ARBA00022553"/>
    </source>
</evidence>
<dbReference type="Gene3D" id="3.30.450.40">
    <property type="match status" value="1"/>
</dbReference>
<evidence type="ECO:0000256" key="6">
    <source>
        <dbReference type="ARBA" id="ARBA00023012"/>
    </source>
</evidence>